<feature type="domain" description="SnoaL-like" evidence="1">
    <location>
        <begin position="9"/>
        <end position="102"/>
    </location>
</feature>
<reference evidence="3" key="1">
    <citation type="journal article" date="2019" name="Int. J. Syst. Evol. Microbiol.">
        <title>The Global Catalogue of Microorganisms (GCM) 10K type strain sequencing project: providing services to taxonomists for standard genome sequencing and annotation.</title>
        <authorList>
            <consortium name="The Broad Institute Genomics Platform"/>
            <consortium name="The Broad Institute Genome Sequencing Center for Infectious Disease"/>
            <person name="Wu L."/>
            <person name="Ma J."/>
        </authorList>
    </citation>
    <scope>NUCLEOTIDE SEQUENCE [LARGE SCALE GENOMIC DNA]</scope>
    <source>
        <strain evidence="3">JCM 17593</strain>
    </source>
</reference>
<dbReference type="InterPro" id="IPR037401">
    <property type="entry name" value="SnoaL-like"/>
</dbReference>
<organism evidence="2 3">
    <name type="scientific">Gryllotalpicola kribbensis</name>
    <dbReference type="NCBI Taxonomy" id="993084"/>
    <lineage>
        <taxon>Bacteria</taxon>
        <taxon>Bacillati</taxon>
        <taxon>Actinomycetota</taxon>
        <taxon>Actinomycetes</taxon>
        <taxon>Micrococcales</taxon>
        <taxon>Microbacteriaceae</taxon>
        <taxon>Gryllotalpicola</taxon>
    </lineage>
</organism>
<comment type="caution">
    <text evidence="2">The sequence shown here is derived from an EMBL/GenBank/DDBJ whole genome shotgun (WGS) entry which is preliminary data.</text>
</comment>
<dbReference type="SUPFAM" id="SSF54427">
    <property type="entry name" value="NTF2-like"/>
    <property type="match status" value="1"/>
</dbReference>
<proteinExistence type="predicted"/>
<evidence type="ECO:0000313" key="2">
    <source>
        <dbReference type="EMBL" id="GAA4189517.1"/>
    </source>
</evidence>
<dbReference type="Proteomes" id="UP001500213">
    <property type="component" value="Unassembled WGS sequence"/>
</dbReference>
<keyword evidence="3" id="KW-1185">Reference proteome</keyword>
<evidence type="ECO:0000313" key="3">
    <source>
        <dbReference type="Proteomes" id="UP001500213"/>
    </source>
</evidence>
<dbReference type="EMBL" id="BAABBX010000014">
    <property type="protein sequence ID" value="GAA4189517.1"/>
    <property type="molecule type" value="Genomic_DNA"/>
</dbReference>
<accession>A0ABP8ASK0</accession>
<dbReference type="InterPro" id="IPR032710">
    <property type="entry name" value="NTF2-like_dom_sf"/>
</dbReference>
<sequence length="107" mass="11907">MYEHSSCPIQRFFDATNAADSDAFVASFTDDAYLEDWGRVFHDNEGARSWNQTDNIGKQAHFDVVDARDAGGEWVVTDVVTGNGFNGTSPIRFTVDGDRISRMVIKP</sequence>
<dbReference type="Pfam" id="PF12680">
    <property type="entry name" value="SnoaL_2"/>
    <property type="match status" value="1"/>
</dbReference>
<evidence type="ECO:0000259" key="1">
    <source>
        <dbReference type="Pfam" id="PF12680"/>
    </source>
</evidence>
<protein>
    <recommendedName>
        <fullName evidence="1">SnoaL-like domain-containing protein</fullName>
    </recommendedName>
</protein>
<name>A0ABP8ASK0_9MICO</name>
<dbReference type="Gene3D" id="3.10.450.50">
    <property type="match status" value="1"/>
</dbReference>
<gene>
    <name evidence="2" type="ORF">GCM10022288_17440</name>
</gene>